<evidence type="ECO:0000256" key="5">
    <source>
        <dbReference type="SAM" id="MobiDB-lite"/>
    </source>
</evidence>
<keyword evidence="3 4" id="KW-0443">Lipid metabolism</keyword>
<dbReference type="GO" id="GO:0016787">
    <property type="term" value="F:hydrolase activity"/>
    <property type="evidence" value="ECO:0007669"/>
    <property type="project" value="UniProtKB-UniRule"/>
</dbReference>
<sequence length="429" mass="46427">MTSRLKTGLVLGGGAARGAYEAGVLSYLREEFEPGFGRDLKLNIIVGTSVGAIHACYLAATNHQPLQQARGLIAHWTAMKVEEVLRCGYGDIVRLLRETLGKPATPGDIQHGGLVDPRGLRALVGRGVPWRDISRNLRSGHLDALAVSATHIGTGGAVVFLQRRGGGAPTWSDDPNYRAVATRIGPNHALASAALPIVFPVVRVRGQLHMDGGLRLNVPLSPALRLGAQRVLIISLRPNPAQAQPPGEPPGPTVQEREQASVTAPFLIGQMLNMLMTDRIDQDLGRLRRLNDILEAGTKKYGPGFAQTLSAAVHPHRSQPVRAVREMLVRPSKDLGTLAAEYVRTPGFRKRSQGLAHRTILKLVEREAPRDADLASYLLFDGGFADILIDLGRQDARALRPQWERFWSEEPQSLAEAATLTPSEEATAA</sequence>
<organism evidence="7 8">
    <name type="scientific">Stigmatella erecta</name>
    <dbReference type="NCBI Taxonomy" id="83460"/>
    <lineage>
        <taxon>Bacteria</taxon>
        <taxon>Pseudomonadati</taxon>
        <taxon>Myxococcota</taxon>
        <taxon>Myxococcia</taxon>
        <taxon>Myxococcales</taxon>
        <taxon>Cystobacterineae</taxon>
        <taxon>Archangiaceae</taxon>
        <taxon>Stigmatella</taxon>
    </lineage>
</organism>
<dbReference type="PROSITE" id="PS51635">
    <property type="entry name" value="PNPLA"/>
    <property type="match status" value="1"/>
</dbReference>
<evidence type="ECO:0000256" key="3">
    <source>
        <dbReference type="ARBA" id="ARBA00023098"/>
    </source>
</evidence>
<dbReference type="Gene3D" id="3.40.1090.10">
    <property type="entry name" value="Cytosolic phospholipase A2 catalytic domain"/>
    <property type="match status" value="1"/>
</dbReference>
<keyword evidence="8" id="KW-1185">Reference proteome</keyword>
<keyword evidence="2 4" id="KW-0442">Lipid degradation</keyword>
<dbReference type="PANTHER" id="PTHR14226:SF57">
    <property type="entry name" value="BLR7027 PROTEIN"/>
    <property type="match status" value="1"/>
</dbReference>
<gene>
    <name evidence="7" type="ORF">SAMN05443639_120100</name>
</gene>
<dbReference type="Pfam" id="PF01734">
    <property type="entry name" value="Patatin"/>
    <property type="match status" value="1"/>
</dbReference>
<dbReference type="AlphaFoldDB" id="A0A1I0L710"/>
<dbReference type="InterPro" id="IPR016035">
    <property type="entry name" value="Acyl_Trfase/lysoPLipase"/>
</dbReference>
<name>A0A1I0L710_9BACT</name>
<evidence type="ECO:0000256" key="2">
    <source>
        <dbReference type="ARBA" id="ARBA00022963"/>
    </source>
</evidence>
<proteinExistence type="predicted"/>
<evidence type="ECO:0000256" key="4">
    <source>
        <dbReference type="PROSITE-ProRule" id="PRU01161"/>
    </source>
</evidence>
<dbReference type="GO" id="GO:0016042">
    <property type="term" value="P:lipid catabolic process"/>
    <property type="evidence" value="ECO:0007669"/>
    <property type="project" value="UniProtKB-UniRule"/>
</dbReference>
<dbReference type="SUPFAM" id="SSF52151">
    <property type="entry name" value="FabD/lysophospholipase-like"/>
    <property type="match status" value="1"/>
</dbReference>
<evidence type="ECO:0000313" key="8">
    <source>
        <dbReference type="Proteomes" id="UP000199181"/>
    </source>
</evidence>
<dbReference type="InterPro" id="IPR002641">
    <property type="entry name" value="PNPLA_dom"/>
</dbReference>
<feature type="region of interest" description="Disordered" evidence="5">
    <location>
        <begin position="238"/>
        <end position="258"/>
    </location>
</feature>
<feature type="short sequence motif" description="DGA/G" evidence="4">
    <location>
        <begin position="211"/>
        <end position="213"/>
    </location>
</feature>
<comment type="caution">
    <text evidence="4">Lacks conserved residue(s) required for the propagation of feature annotation.</text>
</comment>
<evidence type="ECO:0000313" key="7">
    <source>
        <dbReference type="EMBL" id="SEU35515.1"/>
    </source>
</evidence>
<reference evidence="8" key="1">
    <citation type="submission" date="2016-10" db="EMBL/GenBank/DDBJ databases">
        <authorList>
            <person name="Varghese N."/>
            <person name="Submissions S."/>
        </authorList>
    </citation>
    <scope>NUCLEOTIDE SEQUENCE [LARGE SCALE GENOMIC DNA]</scope>
    <source>
        <strain evidence="8">DSM 16858</strain>
    </source>
</reference>
<keyword evidence="1 4" id="KW-0378">Hydrolase</keyword>
<accession>A0A1I0L710</accession>
<feature type="active site" description="Nucleophile" evidence="4">
    <location>
        <position position="49"/>
    </location>
</feature>
<feature type="domain" description="PNPLA" evidence="6">
    <location>
        <begin position="9"/>
        <end position="224"/>
    </location>
</feature>
<evidence type="ECO:0000259" key="6">
    <source>
        <dbReference type="PROSITE" id="PS51635"/>
    </source>
</evidence>
<dbReference type="InterPro" id="IPR050301">
    <property type="entry name" value="NTE"/>
</dbReference>
<feature type="active site" description="Proton acceptor" evidence="4">
    <location>
        <position position="211"/>
    </location>
</feature>
<feature type="short sequence motif" description="GXSXG" evidence="4">
    <location>
        <begin position="47"/>
        <end position="51"/>
    </location>
</feature>
<dbReference type="RefSeq" id="WP_093525346.1">
    <property type="nucleotide sequence ID" value="NZ_FOIJ01000020.1"/>
</dbReference>
<dbReference type="Proteomes" id="UP000199181">
    <property type="component" value="Unassembled WGS sequence"/>
</dbReference>
<evidence type="ECO:0000256" key="1">
    <source>
        <dbReference type="ARBA" id="ARBA00022801"/>
    </source>
</evidence>
<dbReference type="EMBL" id="FOIJ01000020">
    <property type="protein sequence ID" value="SEU35515.1"/>
    <property type="molecule type" value="Genomic_DNA"/>
</dbReference>
<dbReference type="PANTHER" id="PTHR14226">
    <property type="entry name" value="NEUROPATHY TARGET ESTERASE/SWISS CHEESE D.MELANOGASTER"/>
    <property type="match status" value="1"/>
</dbReference>
<protein>
    <submittedName>
        <fullName evidence="7">NTE family protein</fullName>
    </submittedName>
</protein>